<dbReference type="InterPro" id="IPR053221">
    <property type="entry name" value="Burnettramic_acid_biosynth"/>
</dbReference>
<organism evidence="2 3">
    <name type="scientific">Exophiala bonariae</name>
    <dbReference type="NCBI Taxonomy" id="1690606"/>
    <lineage>
        <taxon>Eukaryota</taxon>
        <taxon>Fungi</taxon>
        <taxon>Dikarya</taxon>
        <taxon>Ascomycota</taxon>
        <taxon>Pezizomycotina</taxon>
        <taxon>Eurotiomycetes</taxon>
        <taxon>Chaetothyriomycetidae</taxon>
        <taxon>Chaetothyriales</taxon>
        <taxon>Herpotrichiellaceae</taxon>
        <taxon>Exophiala</taxon>
    </lineage>
</organism>
<proteinExistence type="predicted"/>
<evidence type="ECO:0000256" key="1">
    <source>
        <dbReference type="SAM" id="Coils"/>
    </source>
</evidence>
<dbReference type="GeneID" id="89968832"/>
<dbReference type="EMBL" id="JAVRRD010000001">
    <property type="protein sequence ID" value="KAK5064776.1"/>
    <property type="molecule type" value="Genomic_DNA"/>
</dbReference>
<dbReference type="PANTHER" id="PTHR38887:SF1">
    <property type="entry name" value="RAS MODIFICATION PROTEIN ERF4"/>
    <property type="match status" value="1"/>
</dbReference>
<comment type="caution">
    <text evidence="2">The sequence shown here is derived from an EMBL/GenBank/DDBJ whole genome shotgun (WGS) entry which is preliminary data.</text>
</comment>
<name>A0AAV9NR15_9EURO</name>
<evidence type="ECO:0000313" key="2">
    <source>
        <dbReference type="EMBL" id="KAK5064776.1"/>
    </source>
</evidence>
<evidence type="ECO:0000313" key="3">
    <source>
        <dbReference type="Proteomes" id="UP001358417"/>
    </source>
</evidence>
<gene>
    <name evidence="2" type="ORF">LTR84_000610</name>
</gene>
<dbReference type="RefSeq" id="XP_064712100.1">
    <property type="nucleotide sequence ID" value="XM_064844240.1"/>
</dbReference>
<reference evidence="2 3" key="1">
    <citation type="submission" date="2023-08" db="EMBL/GenBank/DDBJ databases">
        <title>Black Yeasts Isolated from many extreme environments.</title>
        <authorList>
            <person name="Coleine C."/>
            <person name="Stajich J.E."/>
            <person name="Selbmann L."/>
        </authorList>
    </citation>
    <scope>NUCLEOTIDE SEQUENCE [LARGE SCALE GENOMIC DNA]</scope>
    <source>
        <strain evidence="2 3">CCFEE 5792</strain>
    </source>
</reference>
<keyword evidence="3" id="KW-1185">Reference proteome</keyword>
<accession>A0AAV9NR15</accession>
<sequence length="515" mass="57389">MAAQHSEDTSRMVQGRRLYGLSLRAMERSLLNKKQQNWSKILVASGLLASYELLLNAGEISILVAGGPESFVEGHAHKLFVDYRLHLIYPYIQNHKRCPLSTLEWKTIPWSNHPKGPKDKLIDILIEIPGILEDMGALETLSTQPEKRHFLGQGLEERGFVEAYAPALEQFGIHQDEFISFVRATNRAVRASKWLSAIQLAAAGAPFVPNHIALGASVAVQVIASVMAKAETRWKTNSFLDRVNEEYFRPRGLYCLLMAYTPIKLGANAHFDVGEAIPREQPLPSTSLLLKEQTGTVEGEESLPSNVAPLVYPTKFIAVQEDPKSTKSRNTVERVTEYLDDRAQARYAKESKGDVLSQPSPPSFKHWLLDPNHPATNGGLLGLISGGYLTPNADKAKQRMQSSLDAQTQAIQKQQEAMMNSLHQQLTLMNLPPEQERAYIQQYKDAFQLQEQQLAQQTKLLNSGAGHGRRIWTLSYLMIVEIPSDEQIATACESLKASDGRQFGPELTMQAVEIG</sequence>
<keyword evidence="1" id="KW-0175">Coiled coil</keyword>
<feature type="coiled-coil region" evidence="1">
    <location>
        <begin position="397"/>
        <end position="460"/>
    </location>
</feature>
<dbReference type="Proteomes" id="UP001358417">
    <property type="component" value="Unassembled WGS sequence"/>
</dbReference>
<dbReference type="AlphaFoldDB" id="A0AAV9NR15"/>
<protein>
    <submittedName>
        <fullName evidence="2">Uncharacterized protein</fullName>
    </submittedName>
</protein>
<dbReference type="PANTHER" id="PTHR38887">
    <property type="entry name" value="CHROMOSOME 21, WHOLE GENOME SHOTGUN SEQUENCE"/>
    <property type="match status" value="1"/>
</dbReference>